<sequence>MNSSLYEQIKQACPTEWADYTQHSFVQQIADGSLPKESFRHYLLQDYLFLVQFSRAFGLAVYKSSDIDDIRFALECCNSIVNVELGLHIEFCKQWGVSEDDLKDLPESTANMAYTRYVLEKGVSGDLLDLYTALAPCTMGYAEIAQWISSNPANMTDDNPYLAWIEMYSGKEYQDFADLFVERINRYGDAMSDTRLKDLRKTFSAATRLEVDFWQMGLDLS</sequence>
<gene>
    <name evidence="3" type="primary">tenA</name>
    <name evidence="3" type="ORF">DKT75_11450</name>
</gene>
<dbReference type="UniPathway" id="UPA00060"/>
<proteinExistence type="inferred from homology"/>
<comment type="caution">
    <text evidence="3">The sequence shown here is derived from an EMBL/GenBank/DDBJ whole genome shotgun (WGS) entry which is preliminary data.</text>
</comment>
<comment type="similarity">
    <text evidence="1">Belongs to the TenA family.</text>
</comment>
<dbReference type="InterPro" id="IPR004305">
    <property type="entry name" value="Thiaminase-2/PQQC"/>
</dbReference>
<dbReference type="RefSeq" id="WP_109823565.1">
    <property type="nucleotide sequence ID" value="NZ_QGKL01000031.1"/>
</dbReference>
<reference evidence="3 4" key="1">
    <citation type="submission" date="2018-05" db="EMBL/GenBank/DDBJ databases">
        <title>Leucothrix arctica sp. nov., isolated from Arctic seawater.</title>
        <authorList>
            <person name="Choi A."/>
            <person name="Baek K."/>
        </authorList>
    </citation>
    <scope>NUCLEOTIDE SEQUENCE [LARGE SCALE GENOMIC DNA]</scope>
    <source>
        <strain evidence="3 4">IMCC9719</strain>
    </source>
</reference>
<dbReference type="Pfam" id="PF03070">
    <property type="entry name" value="TENA_THI-4"/>
    <property type="match status" value="1"/>
</dbReference>
<dbReference type="SUPFAM" id="SSF48613">
    <property type="entry name" value="Heme oxygenase-like"/>
    <property type="match status" value="1"/>
</dbReference>
<evidence type="ECO:0000256" key="1">
    <source>
        <dbReference type="RuleBase" id="RU363093"/>
    </source>
</evidence>
<dbReference type="PANTHER" id="PTHR43198:SF2">
    <property type="entry name" value="SI:CH1073-67J19.1-RELATED"/>
    <property type="match status" value="1"/>
</dbReference>
<feature type="domain" description="Thiaminase-2/PQQC" evidence="2">
    <location>
        <begin position="17"/>
        <end position="219"/>
    </location>
</feature>
<comment type="catalytic activity">
    <reaction evidence="1">
        <text>thiamine + H2O = 5-(2-hydroxyethyl)-4-methylthiazole + 4-amino-5-hydroxymethyl-2-methylpyrimidine + H(+)</text>
        <dbReference type="Rhea" id="RHEA:17509"/>
        <dbReference type="ChEBI" id="CHEBI:15377"/>
        <dbReference type="ChEBI" id="CHEBI:15378"/>
        <dbReference type="ChEBI" id="CHEBI:16892"/>
        <dbReference type="ChEBI" id="CHEBI:17957"/>
        <dbReference type="ChEBI" id="CHEBI:18385"/>
        <dbReference type="EC" id="3.5.99.2"/>
    </reaction>
</comment>
<dbReference type="InterPro" id="IPR016084">
    <property type="entry name" value="Haem_Oase-like_multi-hlx"/>
</dbReference>
<keyword evidence="4" id="KW-1185">Reference proteome</keyword>
<dbReference type="Proteomes" id="UP000245506">
    <property type="component" value="Unassembled WGS sequence"/>
</dbReference>
<dbReference type="EC" id="3.5.99.2" evidence="1"/>
<evidence type="ECO:0000313" key="3">
    <source>
        <dbReference type="EMBL" id="PWQ95986.1"/>
    </source>
</evidence>
<dbReference type="InterPro" id="IPR050967">
    <property type="entry name" value="Thiamine_Salvage_TenA"/>
</dbReference>
<dbReference type="OrthoDB" id="34166at2"/>
<comment type="function">
    <text evidence="1">Catalyzes an amino-pyrimidine hydrolysis reaction at the C5' of the pyrimidine moiety of thiamine compounds, a reaction that is part of a thiamine salvage pathway.</text>
</comment>
<protein>
    <recommendedName>
        <fullName evidence="1">Aminopyrimidine aminohydrolase</fullName>
        <ecNumber evidence="1">3.5.99.2</ecNumber>
    </recommendedName>
</protein>
<keyword evidence="1" id="KW-0378">Hydrolase</keyword>
<dbReference type="EMBL" id="QGKL01000031">
    <property type="protein sequence ID" value="PWQ95986.1"/>
    <property type="molecule type" value="Genomic_DNA"/>
</dbReference>
<evidence type="ECO:0000313" key="4">
    <source>
        <dbReference type="Proteomes" id="UP000245506"/>
    </source>
</evidence>
<dbReference type="GO" id="GO:0050334">
    <property type="term" value="F:thiaminase activity"/>
    <property type="evidence" value="ECO:0007669"/>
    <property type="project" value="UniProtKB-EC"/>
</dbReference>
<keyword evidence="1" id="KW-0784">Thiamine biosynthesis</keyword>
<comment type="catalytic activity">
    <reaction evidence="1">
        <text>4-amino-5-aminomethyl-2-methylpyrimidine + H2O = 4-amino-5-hydroxymethyl-2-methylpyrimidine + NH4(+)</text>
        <dbReference type="Rhea" id="RHEA:31799"/>
        <dbReference type="ChEBI" id="CHEBI:15377"/>
        <dbReference type="ChEBI" id="CHEBI:16892"/>
        <dbReference type="ChEBI" id="CHEBI:28938"/>
        <dbReference type="ChEBI" id="CHEBI:63416"/>
        <dbReference type="EC" id="3.5.99.2"/>
    </reaction>
</comment>
<organism evidence="3 4">
    <name type="scientific">Leucothrix arctica</name>
    <dbReference type="NCBI Taxonomy" id="1481894"/>
    <lineage>
        <taxon>Bacteria</taxon>
        <taxon>Pseudomonadati</taxon>
        <taxon>Pseudomonadota</taxon>
        <taxon>Gammaproteobacteria</taxon>
        <taxon>Thiotrichales</taxon>
        <taxon>Thiotrichaceae</taxon>
        <taxon>Leucothrix</taxon>
    </lineage>
</organism>
<dbReference type="GO" id="GO:0009229">
    <property type="term" value="P:thiamine diphosphate biosynthetic process"/>
    <property type="evidence" value="ECO:0007669"/>
    <property type="project" value="UniProtKB-UniPathway"/>
</dbReference>
<dbReference type="InterPro" id="IPR027574">
    <property type="entry name" value="Thiaminase_II"/>
</dbReference>
<dbReference type="PANTHER" id="PTHR43198">
    <property type="entry name" value="BIFUNCTIONAL TH2 PROTEIN"/>
    <property type="match status" value="1"/>
</dbReference>
<evidence type="ECO:0000259" key="2">
    <source>
        <dbReference type="Pfam" id="PF03070"/>
    </source>
</evidence>
<comment type="pathway">
    <text evidence="1">Cofactor biosynthesis; thiamine diphosphate biosynthesis.</text>
</comment>
<name>A0A317CBR0_9GAMM</name>
<dbReference type="Gene3D" id="1.20.910.10">
    <property type="entry name" value="Heme oxygenase-like"/>
    <property type="match status" value="1"/>
</dbReference>
<dbReference type="GO" id="GO:0005829">
    <property type="term" value="C:cytosol"/>
    <property type="evidence" value="ECO:0007669"/>
    <property type="project" value="TreeGrafter"/>
</dbReference>
<accession>A0A317CBR0</accession>
<dbReference type="AlphaFoldDB" id="A0A317CBR0"/>
<dbReference type="GO" id="GO:0009228">
    <property type="term" value="P:thiamine biosynthetic process"/>
    <property type="evidence" value="ECO:0007669"/>
    <property type="project" value="UniProtKB-KW"/>
</dbReference>
<dbReference type="NCBIfam" id="TIGR04306">
    <property type="entry name" value="salvage_TenA"/>
    <property type="match status" value="1"/>
</dbReference>
<dbReference type="CDD" id="cd19367">
    <property type="entry name" value="TenA_C_ScTHI20-like"/>
    <property type="match status" value="1"/>
</dbReference>